<dbReference type="InterPro" id="IPR002372">
    <property type="entry name" value="PQQ_rpt_dom"/>
</dbReference>
<evidence type="ECO:0000313" key="5">
    <source>
        <dbReference type="Proteomes" id="UP000678317"/>
    </source>
</evidence>
<keyword evidence="2" id="KW-0472">Membrane</keyword>
<evidence type="ECO:0000256" key="2">
    <source>
        <dbReference type="SAM" id="Phobius"/>
    </source>
</evidence>
<dbReference type="InterPro" id="IPR011047">
    <property type="entry name" value="Quinoprotein_ADH-like_sf"/>
</dbReference>
<comment type="caution">
    <text evidence="4">The sequence shown here is derived from an EMBL/GenBank/DDBJ whole genome shotgun (WGS) entry which is preliminary data.</text>
</comment>
<dbReference type="RefSeq" id="WP_208289321.1">
    <property type="nucleotide sequence ID" value="NZ_CP074404.1"/>
</dbReference>
<dbReference type="InterPro" id="IPR018391">
    <property type="entry name" value="PQQ_b-propeller_rpt"/>
</dbReference>
<sequence length="490" mass="50601">MGRRGALQQVELHEADAPEPRSAPARTRHPRRWAAGAAAVVLALGAVQWVTASREDAAQARLARVPGVLAPVDDTLEVLRTLGPQDLVTLVGEPAGTLIRGEDGAQSYRWMVPGDQGRGWTTALLGATPVLADTVRTFGDTVCTTDEPRGAGTAAADHVLCVVTDGARRVLDTGAVEEVPATSTELVVLDTADGSVVARRPLAQGTSIAALPSLAVVGGLRGESMTVTAYDPLTGEQRWTYEDAWTPGPRDASVFRAGDLIAVSMPGGELTLLSSEGAVVRDGITAPGGDTPGAGWGWGLETDPRDDTLVLLGQAFDGTSRATFLAADGDPAGDVAVDGTPVTVGVDDGSVPGLLLTADRSLHAWDDATGDELWSADVRSTTTALVVRGRVVVTTERAVVALDGRSGRELWRTDELTGLTPSALLTDGAHVLAALERTGTSGVPALAAYDPATGIPLFRASYPDGVIELGSVGRALVGRDAASDRQVELG</sequence>
<evidence type="ECO:0000256" key="1">
    <source>
        <dbReference type="SAM" id="MobiDB-lite"/>
    </source>
</evidence>
<feature type="domain" description="Pyrrolo-quinoline quinone repeat" evidence="3">
    <location>
        <begin position="148"/>
        <end position="280"/>
    </location>
</feature>
<dbReference type="InterPro" id="IPR015943">
    <property type="entry name" value="WD40/YVTN_repeat-like_dom_sf"/>
</dbReference>
<dbReference type="PANTHER" id="PTHR34512">
    <property type="entry name" value="CELL SURFACE PROTEIN"/>
    <property type="match status" value="1"/>
</dbReference>
<keyword evidence="2" id="KW-0812">Transmembrane</keyword>
<organism evidence="4 5">
    <name type="scientific">Cellulomonas fengjieae</name>
    <dbReference type="NCBI Taxonomy" id="2819978"/>
    <lineage>
        <taxon>Bacteria</taxon>
        <taxon>Bacillati</taxon>
        <taxon>Actinomycetota</taxon>
        <taxon>Actinomycetes</taxon>
        <taxon>Micrococcales</taxon>
        <taxon>Cellulomonadaceae</taxon>
        <taxon>Cellulomonas</taxon>
    </lineage>
</organism>
<feature type="transmembrane region" description="Helical" evidence="2">
    <location>
        <begin position="33"/>
        <end position="51"/>
    </location>
</feature>
<dbReference type="SUPFAM" id="SSF50998">
    <property type="entry name" value="Quinoprotein alcohol dehydrogenase-like"/>
    <property type="match status" value="1"/>
</dbReference>
<dbReference type="PANTHER" id="PTHR34512:SF30">
    <property type="entry name" value="OUTER MEMBRANE PROTEIN ASSEMBLY FACTOR BAMB"/>
    <property type="match status" value="1"/>
</dbReference>
<protein>
    <submittedName>
        <fullName evidence="4">PQQ-binding-like beta-propeller repeat protein</fullName>
    </submittedName>
</protein>
<reference evidence="4 5" key="1">
    <citation type="submission" date="2021-03" db="EMBL/GenBank/DDBJ databases">
        <title>novel species in genus Cellulomonas.</title>
        <authorList>
            <person name="Zhang G."/>
        </authorList>
    </citation>
    <scope>NUCLEOTIDE SEQUENCE [LARGE SCALE GENOMIC DNA]</scope>
    <source>
        <strain evidence="5">zg-ZUI188</strain>
    </source>
</reference>
<accession>A0ABS3SFU2</accession>
<keyword evidence="2" id="KW-1133">Transmembrane helix</keyword>
<feature type="region of interest" description="Disordered" evidence="1">
    <location>
        <begin position="1"/>
        <end position="30"/>
    </location>
</feature>
<dbReference type="EMBL" id="JAGFBM010000003">
    <property type="protein sequence ID" value="MBO3084627.1"/>
    <property type="molecule type" value="Genomic_DNA"/>
</dbReference>
<evidence type="ECO:0000259" key="3">
    <source>
        <dbReference type="Pfam" id="PF13360"/>
    </source>
</evidence>
<dbReference type="SMART" id="SM00564">
    <property type="entry name" value="PQQ"/>
    <property type="match status" value="3"/>
</dbReference>
<feature type="domain" description="Pyrrolo-quinoline quinone repeat" evidence="3">
    <location>
        <begin position="345"/>
        <end position="454"/>
    </location>
</feature>
<dbReference type="Gene3D" id="2.130.10.10">
    <property type="entry name" value="YVTN repeat-like/Quinoprotein amine dehydrogenase"/>
    <property type="match status" value="2"/>
</dbReference>
<gene>
    <name evidence="4" type="ORF">J4035_08255</name>
</gene>
<evidence type="ECO:0000313" key="4">
    <source>
        <dbReference type="EMBL" id="MBO3084627.1"/>
    </source>
</evidence>
<keyword evidence="5" id="KW-1185">Reference proteome</keyword>
<dbReference type="Proteomes" id="UP000678317">
    <property type="component" value="Unassembled WGS sequence"/>
</dbReference>
<name>A0ABS3SFU2_9CELL</name>
<proteinExistence type="predicted"/>
<dbReference type="Pfam" id="PF13360">
    <property type="entry name" value="PQQ_2"/>
    <property type="match status" value="2"/>
</dbReference>